<evidence type="ECO:0000313" key="4">
    <source>
        <dbReference type="Proteomes" id="UP000653454"/>
    </source>
</evidence>
<feature type="coiled-coil region" evidence="1">
    <location>
        <begin position="213"/>
        <end position="317"/>
    </location>
</feature>
<evidence type="ECO:0000256" key="1">
    <source>
        <dbReference type="SAM" id="Coils"/>
    </source>
</evidence>
<evidence type="ECO:0000313" key="3">
    <source>
        <dbReference type="EMBL" id="CAG9135269.1"/>
    </source>
</evidence>
<evidence type="ECO:0000256" key="2">
    <source>
        <dbReference type="SAM" id="MobiDB-lite"/>
    </source>
</evidence>
<dbReference type="InterPro" id="IPR039139">
    <property type="entry name" value="CCDC170-like"/>
</dbReference>
<proteinExistence type="predicted"/>
<dbReference type="AlphaFoldDB" id="A0A8S4G4S0"/>
<sequence>MEEEKDKEESDDWKMFEVGNSKSPIEVEEPDIGNDLITTLRSDVAGLQYKRDKLISENSELKNMMLSRDQRILEQQVELERLREQAARQLAVAGSLRQQLAAAGEAQRALQAAAARQDLAVHTLERDNRYYEDKVKDLEKKLRSLELECGSEEQQKESARAQLHELLRRLSAALDADWADAAHAPETLVMKAAELVQETARLKGRCTQAAEGLAGAEQELRSCRDALERCGAERDVLQRQAAAQQLELARLRADRDTLAATARALERDLHAARDQLAVTAKNLTVVTDNVNQNDSIIMQLKEDLRHREDKYQRLQADFRNTLESVAILLSLPARFVEAHESSIKDRIREILSENKDKTVQIEALREKLSVEAQLHGEAAARARVLQDERALLEAKLCKLEAELAAAELARDGLRKDKANFVSFLERLGRTLGLEAAELPPRADAVLLRAEQLARLESDKIVDKLVYYGYYGTLPRLRRERSFHDLPCLKETAVVYQLQRRVRTLREQLQRRDLHLDLLRRKLSVQEESSRARAVLQAERDEAAARGKKLARQSDKLAAQLSDARAQIQDLHAQLADAAEYKITSLERARKIEELQKKLEELEMTRARYNRKVTVLRDQVRSTGETVEAERAASDHQAALLRDDLARAKQALADAQRREAQLCSFRNSIAKLLGIALPASVSDLEMVSRLQKLIDAHHDFTVVSRRYDDPALLRAASRSPPPSRSRTRTPDRSLRYDDSGYADPAFDLDDELYKARAGL</sequence>
<organism evidence="3 4">
    <name type="scientific">Plutella xylostella</name>
    <name type="common">Diamondback moth</name>
    <name type="synonym">Plutella maculipennis</name>
    <dbReference type="NCBI Taxonomy" id="51655"/>
    <lineage>
        <taxon>Eukaryota</taxon>
        <taxon>Metazoa</taxon>
        <taxon>Ecdysozoa</taxon>
        <taxon>Arthropoda</taxon>
        <taxon>Hexapoda</taxon>
        <taxon>Insecta</taxon>
        <taxon>Pterygota</taxon>
        <taxon>Neoptera</taxon>
        <taxon>Endopterygota</taxon>
        <taxon>Lepidoptera</taxon>
        <taxon>Glossata</taxon>
        <taxon>Ditrysia</taxon>
        <taxon>Yponomeutoidea</taxon>
        <taxon>Plutellidae</taxon>
        <taxon>Plutella</taxon>
    </lineage>
</organism>
<feature type="coiled-coil region" evidence="1">
    <location>
        <begin position="553"/>
        <end position="657"/>
    </location>
</feature>
<comment type="caution">
    <text evidence="3">The sequence shown here is derived from an EMBL/GenBank/DDBJ whole genome shotgun (WGS) entry which is preliminary data.</text>
</comment>
<dbReference type="PANTHER" id="PTHR18863">
    <property type="entry name" value="TSEC-2-RELATED"/>
    <property type="match status" value="1"/>
</dbReference>
<reference evidence="3" key="1">
    <citation type="submission" date="2020-11" db="EMBL/GenBank/DDBJ databases">
        <authorList>
            <person name="Whiteford S."/>
        </authorList>
    </citation>
    <scope>NUCLEOTIDE SEQUENCE</scope>
</reference>
<keyword evidence="1" id="KW-0175">Coiled coil</keyword>
<dbReference type="Proteomes" id="UP000653454">
    <property type="component" value="Unassembled WGS sequence"/>
</dbReference>
<keyword evidence="4" id="KW-1185">Reference proteome</keyword>
<feature type="region of interest" description="Disordered" evidence="2">
    <location>
        <begin position="712"/>
        <end position="742"/>
    </location>
</feature>
<accession>A0A8S4G4S0</accession>
<feature type="region of interest" description="Disordered" evidence="2">
    <location>
        <begin position="1"/>
        <end position="27"/>
    </location>
</feature>
<dbReference type="EMBL" id="CAJHNJ030000098">
    <property type="protein sequence ID" value="CAG9135269.1"/>
    <property type="molecule type" value="Genomic_DNA"/>
</dbReference>
<dbReference type="PANTHER" id="PTHR18863:SF6">
    <property type="entry name" value="COILED-COIL DOMAIN-CONTAINING PROTEIN 170"/>
    <property type="match status" value="1"/>
</dbReference>
<feature type="compositionally biased region" description="Basic and acidic residues" evidence="2">
    <location>
        <begin position="727"/>
        <end position="737"/>
    </location>
</feature>
<feature type="coiled-coil region" evidence="1">
    <location>
        <begin position="79"/>
        <end position="176"/>
    </location>
</feature>
<protein>
    <submittedName>
        <fullName evidence="3">(diamondback moth) hypothetical protein</fullName>
    </submittedName>
</protein>
<gene>
    <name evidence="3" type="ORF">PLXY2_LOCUS13537</name>
</gene>
<feature type="compositionally biased region" description="Acidic residues" evidence="2">
    <location>
        <begin position="1"/>
        <end position="11"/>
    </location>
</feature>
<name>A0A8S4G4S0_PLUXY</name>